<evidence type="ECO:0000256" key="1">
    <source>
        <dbReference type="ARBA" id="ARBA00043985"/>
    </source>
</evidence>
<gene>
    <name evidence="4" type="ORF">ENR15_03065</name>
</gene>
<organism evidence="4">
    <name type="scientific">Planktothricoides sp. SpSt-374</name>
    <dbReference type="NCBI Taxonomy" id="2282167"/>
    <lineage>
        <taxon>Bacteria</taxon>
        <taxon>Bacillati</taxon>
        <taxon>Cyanobacteriota</taxon>
        <taxon>Cyanophyceae</taxon>
        <taxon>Oscillatoriophycideae</taxon>
        <taxon>Oscillatoriales</taxon>
        <taxon>Oscillatoriaceae</taxon>
        <taxon>Planktothricoides</taxon>
    </lineage>
</organism>
<reference evidence="4" key="1">
    <citation type="journal article" date="2020" name="mSystems">
        <title>Genome- and Community-Level Interaction Insights into Carbon Utilization and Element Cycling Functions of Hydrothermarchaeota in Hydrothermal Sediment.</title>
        <authorList>
            <person name="Zhou Z."/>
            <person name="Liu Y."/>
            <person name="Xu W."/>
            <person name="Pan J."/>
            <person name="Luo Z.H."/>
            <person name="Li M."/>
        </authorList>
    </citation>
    <scope>NUCLEOTIDE SEQUENCE [LARGE SCALE GENOMIC DNA]</scope>
    <source>
        <strain evidence="4">SpSt-374</strain>
    </source>
</reference>
<name>A0A7C3VFD3_9CYAN</name>
<keyword evidence="2" id="KW-0175">Coiled coil</keyword>
<accession>A0A7C3VFD3</accession>
<comment type="similarity">
    <text evidence="1">Belongs to the PspA/Vipp/IM30 family.</text>
</comment>
<feature type="coiled-coil region" evidence="2">
    <location>
        <begin position="26"/>
        <end position="53"/>
    </location>
</feature>
<comment type="caution">
    <text evidence="4">The sequence shown here is derived from an EMBL/GenBank/DDBJ whole genome shotgun (WGS) entry which is preliminary data.</text>
</comment>
<evidence type="ECO:0000256" key="3">
    <source>
        <dbReference type="SAM" id="MobiDB-lite"/>
    </source>
</evidence>
<dbReference type="EMBL" id="DSPX01000028">
    <property type="protein sequence ID" value="HGF99658.1"/>
    <property type="molecule type" value="Genomic_DNA"/>
</dbReference>
<sequence length="260" mass="28680">MGLIDRIVRVIRANISSLVANSEDPEKVLEQTLSQMQDELVQLRQALAGAIATQKRTERQHDQARSTADEWYRRAELALLQGDEKLAREALRRRQSYQETVVVLGGQLQQQFTVVDKLKQNTRSLEAKIADVKTKKDLYIARARSARASAKLAEMLGQLDGGSGSVSAFDRMEDKVIELEARSAAFGELAGEDWEQKFAALETASDRVETDLAGLKAQVLSGTSQPASPPTPPAATTPGDIDSELEKIRSHMNNQHKVDT</sequence>
<proteinExistence type="inferred from homology"/>
<dbReference type="AlphaFoldDB" id="A0A7C3VFD3"/>
<dbReference type="InterPro" id="IPR007157">
    <property type="entry name" value="PspA_VIPP1"/>
</dbReference>
<evidence type="ECO:0000313" key="4">
    <source>
        <dbReference type="EMBL" id="HGF99658.1"/>
    </source>
</evidence>
<dbReference type="Pfam" id="PF04012">
    <property type="entry name" value="PspA_IM30"/>
    <property type="match status" value="1"/>
</dbReference>
<dbReference type="PANTHER" id="PTHR31088:SF6">
    <property type="entry name" value="PHAGE SHOCK PROTEIN A"/>
    <property type="match status" value="1"/>
</dbReference>
<evidence type="ECO:0000256" key="2">
    <source>
        <dbReference type="SAM" id="Coils"/>
    </source>
</evidence>
<dbReference type="PANTHER" id="PTHR31088">
    <property type="entry name" value="MEMBRANE-ASSOCIATED PROTEIN VIPP1, CHLOROPLASTIC"/>
    <property type="match status" value="1"/>
</dbReference>
<protein>
    <submittedName>
        <fullName evidence="4">PspA/IM30 family protein</fullName>
    </submittedName>
</protein>
<feature type="region of interest" description="Disordered" evidence="3">
    <location>
        <begin position="218"/>
        <end position="242"/>
    </location>
</feature>